<dbReference type="Proteomes" id="UP001465755">
    <property type="component" value="Unassembled WGS sequence"/>
</dbReference>
<gene>
    <name evidence="2" type="ORF">WJX73_003960</name>
</gene>
<feature type="non-terminal residue" evidence="2">
    <location>
        <position position="59"/>
    </location>
</feature>
<protein>
    <submittedName>
        <fullName evidence="2">Uncharacterized protein</fullName>
    </submittedName>
</protein>
<sequence length="59" mass="5410">MGRGGRGEGMGLWPEASTPGGHGGGGGGGGGMLIPALGGQGGLMSIVGGVACLYDRAPG</sequence>
<feature type="compositionally biased region" description="Gly residues" evidence="1">
    <location>
        <begin position="20"/>
        <end position="31"/>
    </location>
</feature>
<comment type="caution">
    <text evidence="2">The sequence shown here is derived from an EMBL/GenBank/DDBJ whole genome shotgun (WGS) entry which is preliminary data.</text>
</comment>
<evidence type="ECO:0000313" key="3">
    <source>
        <dbReference type="Proteomes" id="UP001465755"/>
    </source>
</evidence>
<keyword evidence="3" id="KW-1185">Reference proteome</keyword>
<organism evidence="2 3">
    <name type="scientific">Symbiochloris irregularis</name>
    <dbReference type="NCBI Taxonomy" id="706552"/>
    <lineage>
        <taxon>Eukaryota</taxon>
        <taxon>Viridiplantae</taxon>
        <taxon>Chlorophyta</taxon>
        <taxon>core chlorophytes</taxon>
        <taxon>Trebouxiophyceae</taxon>
        <taxon>Trebouxiales</taxon>
        <taxon>Trebouxiaceae</taxon>
        <taxon>Symbiochloris</taxon>
    </lineage>
</organism>
<evidence type="ECO:0000256" key="1">
    <source>
        <dbReference type="SAM" id="MobiDB-lite"/>
    </source>
</evidence>
<dbReference type="AlphaFoldDB" id="A0AAW1NVA1"/>
<name>A0AAW1NVA1_9CHLO</name>
<proteinExistence type="predicted"/>
<evidence type="ECO:0000313" key="2">
    <source>
        <dbReference type="EMBL" id="KAK9798584.1"/>
    </source>
</evidence>
<feature type="compositionally biased region" description="Gly residues" evidence="1">
    <location>
        <begin position="1"/>
        <end position="10"/>
    </location>
</feature>
<reference evidence="2 3" key="1">
    <citation type="journal article" date="2024" name="Nat. Commun.">
        <title>Phylogenomics reveals the evolutionary origins of lichenization in chlorophyte algae.</title>
        <authorList>
            <person name="Puginier C."/>
            <person name="Libourel C."/>
            <person name="Otte J."/>
            <person name="Skaloud P."/>
            <person name="Haon M."/>
            <person name="Grisel S."/>
            <person name="Petersen M."/>
            <person name="Berrin J.G."/>
            <person name="Delaux P.M."/>
            <person name="Dal Grande F."/>
            <person name="Keller J."/>
        </authorList>
    </citation>
    <scope>NUCLEOTIDE SEQUENCE [LARGE SCALE GENOMIC DNA]</scope>
    <source>
        <strain evidence="2 3">SAG 2036</strain>
    </source>
</reference>
<accession>A0AAW1NVA1</accession>
<feature type="region of interest" description="Disordered" evidence="1">
    <location>
        <begin position="1"/>
        <end position="31"/>
    </location>
</feature>
<dbReference type="EMBL" id="JALJOQ010000096">
    <property type="protein sequence ID" value="KAK9798584.1"/>
    <property type="molecule type" value="Genomic_DNA"/>
</dbReference>